<dbReference type="SUPFAM" id="SSF48452">
    <property type="entry name" value="TPR-like"/>
    <property type="match status" value="1"/>
</dbReference>
<dbReference type="Gene3D" id="1.25.40.10">
    <property type="entry name" value="Tetratricopeptide repeat domain"/>
    <property type="match status" value="2"/>
</dbReference>
<dbReference type="InterPro" id="IPR011990">
    <property type="entry name" value="TPR-like_helical_dom_sf"/>
</dbReference>
<keyword evidence="2" id="KW-1185">Reference proteome</keyword>
<dbReference type="AlphaFoldDB" id="A0A0G4ITN8"/>
<protein>
    <submittedName>
        <fullName evidence="1">Uncharacterized protein</fullName>
    </submittedName>
</protein>
<evidence type="ECO:0000313" key="2">
    <source>
        <dbReference type="Proteomes" id="UP000039324"/>
    </source>
</evidence>
<gene>
    <name evidence="1" type="ORF">PBRA_006610</name>
</gene>
<reference evidence="1 2" key="1">
    <citation type="submission" date="2015-02" db="EMBL/GenBank/DDBJ databases">
        <authorList>
            <person name="Chooi Y.-H."/>
        </authorList>
    </citation>
    <scope>NUCLEOTIDE SEQUENCE [LARGE SCALE GENOMIC DNA]</scope>
    <source>
        <strain evidence="1">E3</strain>
    </source>
</reference>
<proteinExistence type="predicted"/>
<evidence type="ECO:0000313" key="1">
    <source>
        <dbReference type="EMBL" id="CEO98496.1"/>
    </source>
</evidence>
<name>A0A0G4ITN8_PLABS</name>
<dbReference type="EMBL" id="CDSF01000085">
    <property type="protein sequence ID" value="CEO98496.1"/>
    <property type="molecule type" value="Genomic_DNA"/>
</dbReference>
<dbReference type="Pfam" id="PF13432">
    <property type="entry name" value="TPR_16"/>
    <property type="match status" value="1"/>
</dbReference>
<organism evidence="1 2">
    <name type="scientific">Plasmodiophora brassicae</name>
    <name type="common">Clubroot disease agent</name>
    <dbReference type="NCBI Taxonomy" id="37360"/>
    <lineage>
        <taxon>Eukaryota</taxon>
        <taxon>Sar</taxon>
        <taxon>Rhizaria</taxon>
        <taxon>Endomyxa</taxon>
        <taxon>Phytomyxea</taxon>
        <taxon>Plasmodiophorida</taxon>
        <taxon>Plasmodiophoridae</taxon>
        <taxon>Plasmodiophora</taxon>
    </lineage>
</organism>
<sequence length="612" mass="67085">MVADAVSHVGALMRAVVTATGTPLVQIRSLCCHISRGLASSLTRDEVRQMVHFVISKCDHILGTWYLEKDSGSATVEFLEAQFDVARVLLCSLHDACAAVDFLTHMSVSWPLCRASPAAQLGTIVDVVRDFDVDRSGRISSACSGGKFPVQSRLLRLYAACLVNCDDEIPLCSAVLSLCWALQSPCNARESSRNVFAAVSGTILRPKDESSVDDGTQAAVATLANVIDDNSNDSAFLRGYCLFASGEFDDAVAHFTSAGRRTRPFAYFFIGCCHGQNSTIIDAQAFFHRAIQHPQVEPYAAFNIAVLLERSKEFPAACQIYEALLQDASTISISRDTLIERACRCYEMTADIVAGSTLFSRHANVVESVDVARSYVHFLLRCVDDPASALDRAQRLLDRFPSDVPLLEYRSQAHFALSHYEDCIAGLDRILELCSASHTSTDPPLKRAKSADLATPPEHVSVKVNAYINKSLALLCLRRKQEAVSVLQWAVFHDPGLRPCEPMSSVPDVDAHVGTDSVPAQFNLCALLIIIGKIEQACARWLQFKGIDLDLDPGDYDRLMQPDVAPAPIARHVAGSVTDAQQSALTNIAIQHWLHIRADHVFMKRVRIALRQ</sequence>
<dbReference type="Proteomes" id="UP000039324">
    <property type="component" value="Unassembled WGS sequence"/>
</dbReference>
<accession>A0A0G4ITN8</accession>